<dbReference type="GO" id="GO:0071011">
    <property type="term" value="C:precatalytic spliceosome"/>
    <property type="evidence" value="ECO:0007669"/>
    <property type="project" value="TreeGrafter"/>
</dbReference>
<dbReference type="InterPro" id="IPR012677">
    <property type="entry name" value="Nucleotide-bd_a/b_plait_sf"/>
</dbReference>
<evidence type="ECO:0000259" key="8">
    <source>
        <dbReference type="PROSITE" id="PS50102"/>
    </source>
</evidence>
<protein>
    <submittedName>
        <fullName evidence="9">RNA binding protein, putative</fullName>
    </submittedName>
</protein>
<accession>A0A3B0N3P7</accession>
<feature type="compositionally biased region" description="Basic and acidic residues" evidence="7">
    <location>
        <begin position="57"/>
        <end position="98"/>
    </location>
</feature>
<dbReference type="Pfam" id="PF00076">
    <property type="entry name" value="RRM_1"/>
    <property type="match status" value="3"/>
</dbReference>
<dbReference type="EMBL" id="UIVS01000004">
    <property type="protein sequence ID" value="SVP95311.1"/>
    <property type="molecule type" value="Genomic_DNA"/>
</dbReference>
<dbReference type="SMART" id="SM00361">
    <property type="entry name" value="RRM_1"/>
    <property type="match status" value="1"/>
</dbReference>
<dbReference type="VEuPathDB" id="PiroplasmaDB:TA08945"/>
<feature type="domain" description="RRM" evidence="8">
    <location>
        <begin position="154"/>
        <end position="232"/>
    </location>
</feature>
<dbReference type="FunFam" id="3.30.70.330:FF:000382">
    <property type="entry name" value="G-patch domain-containing protein"/>
    <property type="match status" value="1"/>
</dbReference>
<dbReference type="SMART" id="SM00360">
    <property type="entry name" value="RRM"/>
    <property type="match status" value="3"/>
</dbReference>
<dbReference type="PANTHER" id="PTHR47330:SF1">
    <property type="entry name" value="POLY(U)-BINDING-SPLICING FACTOR PUF60"/>
    <property type="match status" value="1"/>
</dbReference>
<evidence type="ECO:0000256" key="1">
    <source>
        <dbReference type="ARBA" id="ARBA00004123"/>
    </source>
</evidence>
<evidence type="ECO:0000256" key="4">
    <source>
        <dbReference type="ARBA" id="ARBA00023187"/>
    </source>
</evidence>
<comment type="subcellular location">
    <subcellularLocation>
        <location evidence="1">Nucleus</location>
    </subcellularLocation>
</comment>
<feature type="domain" description="RRM" evidence="8">
    <location>
        <begin position="301"/>
        <end position="380"/>
    </location>
</feature>
<dbReference type="InterPro" id="IPR000504">
    <property type="entry name" value="RRM_dom"/>
</dbReference>
<gene>
    <name evidence="9" type="ORF">TAT_000347300</name>
    <name evidence="10" type="ORF">TAV_000347100</name>
</gene>
<keyword evidence="5" id="KW-0539">Nucleus</keyword>
<reference evidence="9" key="1">
    <citation type="submission" date="2018-07" db="EMBL/GenBank/DDBJ databases">
        <authorList>
            <person name="Quirk P.G."/>
            <person name="Krulwich T.A."/>
        </authorList>
    </citation>
    <scope>NUCLEOTIDE SEQUENCE</scope>
    <source>
        <strain evidence="9">Anand</strain>
    </source>
</reference>
<proteinExistence type="predicted"/>
<dbReference type="GO" id="GO:0000381">
    <property type="term" value="P:regulation of alternative mRNA splicing, via spliceosome"/>
    <property type="evidence" value="ECO:0007669"/>
    <property type="project" value="TreeGrafter"/>
</dbReference>
<dbReference type="EMBL" id="UIVT01000004">
    <property type="protein sequence ID" value="SVP94490.1"/>
    <property type="molecule type" value="Genomic_DNA"/>
</dbReference>
<feature type="compositionally biased region" description="Basic and acidic residues" evidence="7">
    <location>
        <begin position="8"/>
        <end position="31"/>
    </location>
</feature>
<evidence type="ECO:0000256" key="7">
    <source>
        <dbReference type="SAM" id="MobiDB-lite"/>
    </source>
</evidence>
<dbReference type="InterPro" id="IPR035979">
    <property type="entry name" value="RBD_domain_sf"/>
</dbReference>
<evidence type="ECO:0000256" key="5">
    <source>
        <dbReference type="ARBA" id="ARBA00023242"/>
    </source>
</evidence>
<evidence type="ECO:0000256" key="6">
    <source>
        <dbReference type="PROSITE-ProRule" id="PRU00176"/>
    </source>
</evidence>
<dbReference type="InterPro" id="IPR051974">
    <property type="entry name" value="PUF60_regulator"/>
</dbReference>
<feature type="region of interest" description="Disordered" evidence="7">
    <location>
        <begin position="1"/>
        <end position="102"/>
    </location>
</feature>
<evidence type="ECO:0000313" key="9">
    <source>
        <dbReference type="EMBL" id="SVP94490.1"/>
    </source>
</evidence>
<keyword evidence="3 6" id="KW-0694">RNA-binding</keyword>
<name>A0A3B0N3P7_THEAN</name>
<evidence type="ECO:0000313" key="10">
    <source>
        <dbReference type="EMBL" id="SVP95311.1"/>
    </source>
</evidence>
<dbReference type="GO" id="GO:0000380">
    <property type="term" value="P:alternative mRNA splicing, via spliceosome"/>
    <property type="evidence" value="ECO:0007669"/>
    <property type="project" value="TreeGrafter"/>
</dbReference>
<dbReference type="InterPro" id="IPR003954">
    <property type="entry name" value="RRM_euk-type"/>
</dbReference>
<dbReference type="SUPFAM" id="SSF54928">
    <property type="entry name" value="RNA-binding domain, RBD"/>
    <property type="match status" value="2"/>
</dbReference>
<dbReference type="AlphaFoldDB" id="A0A3B0N3P7"/>
<organism evidence="9">
    <name type="scientific">Theileria annulata</name>
    <dbReference type="NCBI Taxonomy" id="5874"/>
    <lineage>
        <taxon>Eukaryota</taxon>
        <taxon>Sar</taxon>
        <taxon>Alveolata</taxon>
        <taxon>Apicomplexa</taxon>
        <taxon>Aconoidasida</taxon>
        <taxon>Piroplasmida</taxon>
        <taxon>Theileriidae</taxon>
        <taxon>Theileria</taxon>
    </lineage>
</organism>
<feature type="domain" description="RRM" evidence="8">
    <location>
        <begin position="388"/>
        <end position="469"/>
    </location>
</feature>
<dbReference type="GO" id="GO:0071013">
    <property type="term" value="C:catalytic step 2 spliceosome"/>
    <property type="evidence" value="ECO:0007669"/>
    <property type="project" value="TreeGrafter"/>
</dbReference>
<feature type="compositionally biased region" description="Basic residues" evidence="7">
    <location>
        <begin position="32"/>
        <end position="56"/>
    </location>
</feature>
<dbReference type="GO" id="GO:0003723">
    <property type="term" value="F:RNA binding"/>
    <property type="evidence" value="ECO:0007669"/>
    <property type="project" value="UniProtKB-UniRule"/>
</dbReference>
<dbReference type="PROSITE" id="PS50102">
    <property type="entry name" value="RRM"/>
    <property type="match status" value="3"/>
</dbReference>
<sequence length="479" mass="53939">MSHYRRSYSRDRSYDDYSSRRHHKRDLDRYEHKYRKRSRSRSHYRKRYRSRSRSRSRGRDYYRDYDRDRDKRSFSIDKNSYSRDKRHQSEASDSEKKTASSSLTNEFTLKKKQSSWDSLTPVSSISPELCDTKSLTNNKKTEQSKAQEESQKSAKIYIGALDPSCTIEDIRVIFSSFGDILNIDLPTDPETNKVKGFCFVEYRKKESADLALVSMQGFHIKGKPIKLGRPNVSSSGSSSGICPIGYNNPLSNPLAAGAVAAATLLQNRSGVRVDTSNVLTKISASTPTFTIGATPPELNGKRVVLENIPFDLAASDIRRIFEPFGAITECVLYSREMLPGAFYALGYIDFVNANVAQTVCSTMNGFEIAGSKIQVTMAPESSVAGTSNVIVIYNMVDPKLVDENLQNEVKDECNKYGTVTSVYLHFSPNNDSLSVFVVFNTPQDADSAVRALNTRWFNGRQIMCKTYDASAYFSGNYDL</sequence>
<keyword evidence="4" id="KW-0508">mRNA splicing</keyword>
<evidence type="ECO:0000256" key="2">
    <source>
        <dbReference type="ARBA" id="ARBA00022664"/>
    </source>
</evidence>
<dbReference type="Gene3D" id="3.30.70.330">
    <property type="match status" value="3"/>
</dbReference>
<keyword evidence="2" id="KW-0507">mRNA processing</keyword>
<evidence type="ECO:0000256" key="3">
    <source>
        <dbReference type="ARBA" id="ARBA00022884"/>
    </source>
</evidence>
<dbReference type="PANTHER" id="PTHR47330">
    <property type="entry name" value="POLY(U)-BINDING-SPLICING FACTOR PUF60-B-RELATED"/>
    <property type="match status" value="1"/>
</dbReference>
<dbReference type="GO" id="GO:0006376">
    <property type="term" value="P:mRNA splice site recognition"/>
    <property type="evidence" value="ECO:0007669"/>
    <property type="project" value="TreeGrafter"/>
</dbReference>